<dbReference type="RefSeq" id="WP_206290905.1">
    <property type="nucleotide sequence ID" value="NZ_CP063458.1"/>
</dbReference>
<dbReference type="Pfam" id="PF00535">
    <property type="entry name" value="Glycos_transf_2"/>
    <property type="match status" value="1"/>
</dbReference>
<dbReference type="KEGG" id="hbs:IPV69_16990"/>
<evidence type="ECO:0000313" key="6">
    <source>
        <dbReference type="Proteomes" id="UP000593765"/>
    </source>
</evidence>
<keyword evidence="6" id="KW-1185">Reference proteome</keyword>
<dbReference type="InterPro" id="IPR001173">
    <property type="entry name" value="Glyco_trans_2-like"/>
</dbReference>
<dbReference type="PANTHER" id="PTHR43630">
    <property type="entry name" value="POLY-BETA-1,6-N-ACETYL-D-GLUCOSAMINE SYNTHASE"/>
    <property type="match status" value="1"/>
</dbReference>
<keyword evidence="2" id="KW-1133">Transmembrane helix</keyword>
<evidence type="ECO:0000313" key="5">
    <source>
        <dbReference type="EMBL" id="QOV87954.1"/>
    </source>
</evidence>
<dbReference type="EMBL" id="CP063458">
    <property type="protein sequence ID" value="QOV87954.1"/>
    <property type="molecule type" value="Genomic_DNA"/>
</dbReference>
<organism evidence="5 6">
    <name type="scientific">Humisphaera borealis</name>
    <dbReference type="NCBI Taxonomy" id="2807512"/>
    <lineage>
        <taxon>Bacteria</taxon>
        <taxon>Pseudomonadati</taxon>
        <taxon>Planctomycetota</taxon>
        <taxon>Phycisphaerae</taxon>
        <taxon>Tepidisphaerales</taxon>
        <taxon>Tepidisphaeraceae</taxon>
        <taxon>Humisphaera</taxon>
    </lineage>
</organism>
<feature type="transmembrane region" description="Helical" evidence="2">
    <location>
        <begin position="280"/>
        <end position="302"/>
    </location>
</feature>
<evidence type="ECO:0000256" key="1">
    <source>
        <dbReference type="ARBA" id="ARBA00038494"/>
    </source>
</evidence>
<sequence>MPQIGIIAIGRNEGERLRKCLTSIVGRGWPVIYVDSASTDGSPAIAREMGAEVVDLDMSIPFSAARARNEGMAKLLAVAPDVTCVQMVDGDCEVVAGWIERAKAELDANPKIAVVCGRRRERFPEASIYNRIADVEWNSPIGEARSCGGDAMFRVSAFQEAGGYDNSVVAGEEPELCQRLREKGWKVFRIDAEMTIHDSAMTRFAQWWKRSVRSGYGAMDVATRFRKGKDGLFVKQVKSANAWSANFMMAFLVLTVGLPLSEILSGWTAETPKKMLLRSVFGAVGVLVVYGLLAGVQSIRIARGVRRRAPDMKTAFAYGVLTMIGKWANWKGHMQYLRDRKSGKLTRMIDYKSAGTVAQAPRP</sequence>
<feature type="transmembrane region" description="Helical" evidence="2">
    <location>
        <begin position="242"/>
        <end position="260"/>
    </location>
</feature>
<evidence type="ECO:0000259" key="4">
    <source>
        <dbReference type="Pfam" id="PF13632"/>
    </source>
</evidence>
<dbReference type="AlphaFoldDB" id="A0A7M2WRR6"/>
<protein>
    <submittedName>
        <fullName evidence="5">Glycosyltransferase</fullName>
    </submittedName>
</protein>
<feature type="domain" description="Glycosyltransferase 2-like" evidence="4">
    <location>
        <begin position="146"/>
        <end position="265"/>
    </location>
</feature>
<comment type="similarity">
    <text evidence="1">Belongs to the glycosyltransferase 2 family. WaaE/KdtX subfamily.</text>
</comment>
<dbReference type="Pfam" id="PF13632">
    <property type="entry name" value="Glyco_trans_2_3"/>
    <property type="match status" value="1"/>
</dbReference>
<proteinExistence type="inferred from homology"/>
<gene>
    <name evidence="5" type="ORF">IPV69_16990</name>
</gene>
<dbReference type="PANTHER" id="PTHR43630:SF2">
    <property type="entry name" value="GLYCOSYLTRANSFERASE"/>
    <property type="match status" value="1"/>
</dbReference>
<dbReference type="Gene3D" id="3.90.550.10">
    <property type="entry name" value="Spore Coat Polysaccharide Biosynthesis Protein SpsA, Chain A"/>
    <property type="match status" value="1"/>
</dbReference>
<dbReference type="InterPro" id="IPR029044">
    <property type="entry name" value="Nucleotide-diphossugar_trans"/>
</dbReference>
<name>A0A7M2WRR6_9BACT</name>
<keyword evidence="2" id="KW-0472">Membrane</keyword>
<feature type="domain" description="Glycosyltransferase 2-like" evidence="3">
    <location>
        <begin position="11"/>
        <end position="131"/>
    </location>
</feature>
<reference evidence="5 6" key="1">
    <citation type="submission" date="2020-10" db="EMBL/GenBank/DDBJ databases">
        <title>Wide distribution of Phycisphaera-like planctomycetes from WD2101 soil group in peatlands and genome analysis of the first cultivated representative.</title>
        <authorList>
            <person name="Dedysh S.N."/>
            <person name="Beletsky A.V."/>
            <person name="Ivanova A."/>
            <person name="Kulichevskaya I.S."/>
            <person name="Suzina N.E."/>
            <person name="Philippov D.A."/>
            <person name="Rakitin A.L."/>
            <person name="Mardanov A.V."/>
            <person name="Ravin N.V."/>
        </authorList>
    </citation>
    <scope>NUCLEOTIDE SEQUENCE [LARGE SCALE GENOMIC DNA]</scope>
    <source>
        <strain evidence="5 6">M1803</strain>
    </source>
</reference>
<evidence type="ECO:0000259" key="3">
    <source>
        <dbReference type="Pfam" id="PF00535"/>
    </source>
</evidence>
<accession>A0A7M2WRR6</accession>
<keyword evidence="2" id="KW-0812">Transmembrane</keyword>
<evidence type="ECO:0000256" key="2">
    <source>
        <dbReference type="SAM" id="Phobius"/>
    </source>
</evidence>
<dbReference type="Proteomes" id="UP000593765">
    <property type="component" value="Chromosome"/>
</dbReference>
<dbReference type="SUPFAM" id="SSF53448">
    <property type="entry name" value="Nucleotide-diphospho-sugar transferases"/>
    <property type="match status" value="1"/>
</dbReference>